<dbReference type="EMBL" id="UOGL01000599">
    <property type="protein sequence ID" value="VAX41915.1"/>
    <property type="molecule type" value="Genomic_DNA"/>
</dbReference>
<gene>
    <name evidence="1" type="ORF">MNBD_PLANCTO02-1013</name>
</gene>
<evidence type="ECO:0000313" key="1">
    <source>
        <dbReference type="EMBL" id="VAX41915.1"/>
    </source>
</evidence>
<proteinExistence type="predicted"/>
<organism evidence="1">
    <name type="scientific">hydrothermal vent metagenome</name>
    <dbReference type="NCBI Taxonomy" id="652676"/>
    <lineage>
        <taxon>unclassified sequences</taxon>
        <taxon>metagenomes</taxon>
        <taxon>ecological metagenomes</taxon>
    </lineage>
</organism>
<evidence type="ECO:0008006" key="2">
    <source>
        <dbReference type="Google" id="ProtNLM"/>
    </source>
</evidence>
<dbReference type="InterPro" id="IPR007922">
    <property type="entry name" value="DciA-like"/>
</dbReference>
<dbReference type="PANTHER" id="PTHR36456:SF1">
    <property type="entry name" value="UPF0232 PROTEIN SCO3875"/>
    <property type="match status" value="1"/>
</dbReference>
<protein>
    <recommendedName>
        <fullName evidence="2">Zn-ribbon-containing, possibly RNA-binding protein and truncated derivatives</fullName>
    </recommendedName>
</protein>
<dbReference type="AlphaFoldDB" id="A0A3B1E6E2"/>
<dbReference type="PANTHER" id="PTHR36456">
    <property type="entry name" value="UPF0232 PROTEIN SCO3875"/>
    <property type="match status" value="1"/>
</dbReference>
<reference evidence="1" key="1">
    <citation type="submission" date="2018-06" db="EMBL/GenBank/DDBJ databases">
        <authorList>
            <person name="Zhirakovskaya E."/>
        </authorList>
    </citation>
    <scope>NUCLEOTIDE SEQUENCE</scope>
</reference>
<sequence>MARDSRDIRPLSFAISEIVALRGLARSKGKLQLEEIWRNVAGEQIGKQTKATGVKRGVLHIGVANAPLLGELTSFHKQSLLSTLQEEHADQNIKDIKFRLRSDIV</sequence>
<accession>A0A3B1E6E2</accession>
<dbReference type="Pfam" id="PF05258">
    <property type="entry name" value="DciA"/>
    <property type="match status" value="1"/>
</dbReference>
<name>A0A3B1E6E2_9ZZZZ</name>